<dbReference type="Proteomes" id="UP000269883">
    <property type="component" value="Chromosome"/>
</dbReference>
<gene>
    <name evidence="1" type="primary">OFD1</name>
    <name evidence="1" type="ORF">DFE_0989</name>
</gene>
<proteinExistence type="predicted"/>
<name>A0A2Z6AWY1_9BACT</name>
<keyword evidence="2" id="KW-1185">Reference proteome</keyword>
<accession>A0A2Z6AWY1</accession>
<sequence>MSMPFYIDIIVGTEGNINELKGPYSFFTFSIPPHPTEKPLRAWPRGVVSIRGVVEAGGIEPPSGNAPLMASTGLVHH</sequence>
<organism evidence="1 2">
    <name type="scientific">Desulfovibrio ferrophilus</name>
    <dbReference type="NCBI Taxonomy" id="241368"/>
    <lineage>
        <taxon>Bacteria</taxon>
        <taxon>Pseudomonadati</taxon>
        <taxon>Thermodesulfobacteriota</taxon>
        <taxon>Desulfovibrionia</taxon>
        <taxon>Desulfovibrionales</taxon>
        <taxon>Desulfovibrionaceae</taxon>
        <taxon>Desulfovibrio</taxon>
    </lineage>
</organism>
<evidence type="ECO:0000313" key="2">
    <source>
        <dbReference type="Proteomes" id="UP000269883"/>
    </source>
</evidence>
<reference evidence="1 2" key="1">
    <citation type="journal article" date="2018" name="Sci. Adv.">
        <title>Multi-heme cytochromes provide a pathway for survival in energy-limited environments.</title>
        <authorList>
            <person name="Deng X."/>
            <person name="Dohmae N."/>
            <person name="Nealson K.H."/>
            <person name="Hashimoto K."/>
            <person name="Okamoto A."/>
        </authorList>
    </citation>
    <scope>NUCLEOTIDE SEQUENCE [LARGE SCALE GENOMIC DNA]</scope>
    <source>
        <strain evidence="1 2">IS5</strain>
    </source>
</reference>
<dbReference type="AlphaFoldDB" id="A0A2Z6AWY1"/>
<dbReference type="KEGG" id="dfl:DFE_0989"/>
<evidence type="ECO:0000313" key="1">
    <source>
        <dbReference type="EMBL" id="BBD07715.1"/>
    </source>
</evidence>
<protein>
    <submittedName>
        <fullName evidence="1">Uncharacterized protein</fullName>
    </submittedName>
</protein>
<dbReference type="EMBL" id="AP017378">
    <property type="protein sequence ID" value="BBD07715.1"/>
    <property type="molecule type" value="Genomic_DNA"/>
</dbReference>